<evidence type="ECO:0000313" key="2">
    <source>
        <dbReference type="EMBL" id="RVD92515.1"/>
    </source>
</evidence>
<keyword evidence="1" id="KW-0732">Signal</keyword>
<dbReference type="Proteomes" id="UP000282876">
    <property type="component" value="Unassembled WGS sequence"/>
</dbReference>
<proteinExistence type="predicted"/>
<dbReference type="AlphaFoldDB" id="A0A437AMR9"/>
<organism evidence="2 3">
    <name type="scientific">Tubulinosema ratisbonensis</name>
    <dbReference type="NCBI Taxonomy" id="291195"/>
    <lineage>
        <taxon>Eukaryota</taxon>
        <taxon>Fungi</taxon>
        <taxon>Fungi incertae sedis</taxon>
        <taxon>Microsporidia</taxon>
        <taxon>Tubulinosematoidea</taxon>
        <taxon>Tubulinosematidae</taxon>
        <taxon>Tubulinosema</taxon>
    </lineage>
</organism>
<protein>
    <submittedName>
        <fullName evidence="2">Uncharacterized protein</fullName>
    </submittedName>
</protein>
<name>A0A437AMR9_9MICR</name>
<reference evidence="2 3" key="1">
    <citation type="submission" date="2018-10" db="EMBL/GenBank/DDBJ databases">
        <title>Draft genome sequence of the microsporidian Tubulinosema ratisbonensis.</title>
        <authorList>
            <person name="Polonais V."/>
            <person name="Peyretaillade E."/>
            <person name="Niehus S."/>
            <person name="Wawrzyniak I."/>
            <person name="Franchet A."/>
            <person name="Gaspin C."/>
            <person name="Reichstadt M."/>
            <person name="Belser C."/>
            <person name="Labadie K."/>
            <person name="Delbac F."/>
            <person name="Ferrandon D."/>
        </authorList>
    </citation>
    <scope>NUCLEOTIDE SEQUENCE [LARGE SCALE GENOMIC DNA]</scope>
    <source>
        <strain evidence="2 3">Franzen</strain>
    </source>
</reference>
<dbReference type="VEuPathDB" id="MicrosporidiaDB:TUBRATIS_009800"/>
<dbReference type="EMBL" id="RCSS01000198">
    <property type="protein sequence ID" value="RVD92515.1"/>
    <property type="molecule type" value="Genomic_DNA"/>
</dbReference>
<feature type="signal peptide" evidence="1">
    <location>
        <begin position="1"/>
        <end position="19"/>
    </location>
</feature>
<feature type="chain" id="PRO_5019500141" evidence="1">
    <location>
        <begin position="20"/>
        <end position="179"/>
    </location>
</feature>
<accession>A0A437AMR9</accession>
<comment type="caution">
    <text evidence="2">The sequence shown here is derived from an EMBL/GenBank/DDBJ whole genome shotgun (WGS) entry which is preliminary data.</text>
</comment>
<evidence type="ECO:0000313" key="3">
    <source>
        <dbReference type="Proteomes" id="UP000282876"/>
    </source>
</evidence>
<sequence length="179" mass="19972">MLIMKSKIALLFFFSLTRTIFLPADPTVADDQKVDDVMSTEERVQLFIVEIPFVFLIPNPNIQIIPNVDELSIMLTSNPTHNNNSSAIQMSNPTVNSLGLSHSIPSRNITDDTAINHLEEDVYSDEERSLASVDDILNHITSINPLVSPLDEAIHNPIFNISDKCDKCESQKEKCNCSS</sequence>
<keyword evidence="3" id="KW-1185">Reference proteome</keyword>
<gene>
    <name evidence="2" type="ORF">TUBRATIS_009800</name>
</gene>
<evidence type="ECO:0000256" key="1">
    <source>
        <dbReference type="SAM" id="SignalP"/>
    </source>
</evidence>